<dbReference type="InterPro" id="IPR012962">
    <property type="entry name" value="Pept_M54_archaemetzincn"/>
</dbReference>
<gene>
    <name evidence="7" type="ORF">TRIP_B250423</name>
</gene>
<dbReference type="InterPro" id="IPR012091">
    <property type="entry name" value="Pept_M54_archaemetzncn_arc/bac"/>
</dbReference>
<organism evidence="7">
    <name type="scientific">Uncultured Desulfatiglans sp</name>
    <dbReference type="NCBI Taxonomy" id="1748965"/>
    <lineage>
        <taxon>Bacteria</taxon>
        <taxon>Pseudomonadati</taxon>
        <taxon>Thermodesulfobacteriota</taxon>
        <taxon>Desulfobacteria</taxon>
        <taxon>Desulfatiglandales</taxon>
        <taxon>Desulfatiglandaceae</taxon>
        <taxon>Desulfatiglans</taxon>
        <taxon>environmental samples</taxon>
    </lineage>
</organism>
<proteinExistence type="predicted"/>
<dbReference type="EC" id="3.4.-.-" evidence="7"/>
<accession>A0A653A5R1</accession>
<reference evidence="7" key="1">
    <citation type="submission" date="2018-07" db="EMBL/GenBank/DDBJ databases">
        <authorList>
            <consortium name="Genoscope - CEA"/>
            <person name="William W."/>
        </authorList>
    </citation>
    <scope>NUCLEOTIDE SEQUENCE</scope>
    <source>
        <strain evidence="7">IK1</strain>
    </source>
</reference>
<comment type="cofactor">
    <cofactor evidence="1">
        <name>Zn(2+)</name>
        <dbReference type="ChEBI" id="CHEBI:29105"/>
    </cofactor>
</comment>
<dbReference type="InterPro" id="IPR024079">
    <property type="entry name" value="MetalloPept_cat_dom_sf"/>
</dbReference>
<name>A0A653A5R1_UNCDX</name>
<evidence type="ECO:0000313" key="7">
    <source>
        <dbReference type="EMBL" id="VBB43363.1"/>
    </source>
</evidence>
<dbReference type="SUPFAM" id="SSF55486">
    <property type="entry name" value="Metalloproteases ('zincins'), catalytic domain"/>
    <property type="match status" value="1"/>
</dbReference>
<dbReference type="AlphaFoldDB" id="A0A653A5R1"/>
<dbReference type="PIRSF" id="PIRSF005785">
    <property type="entry name" value="Zn-prot_arch"/>
    <property type="match status" value="1"/>
</dbReference>
<dbReference type="Gene3D" id="3.40.390.10">
    <property type="entry name" value="Collagenase (Catalytic Domain)"/>
    <property type="match status" value="1"/>
</dbReference>
<dbReference type="GO" id="GO:0008237">
    <property type="term" value="F:metallopeptidase activity"/>
    <property type="evidence" value="ECO:0007669"/>
    <property type="project" value="UniProtKB-KW"/>
</dbReference>
<dbReference type="GO" id="GO:0006508">
    <property type="term" value="P:proteolysis"/>
    <property type="evidence" value="ECO:0007669"/>
    <property type="project" value="UniProtKB-KW"/>
</dbReference>
<evidence type="ECO:0000256" key="6">
    <source>
        <dbReference type="ARBA" id="ARBA00023049"/>
    </source>
</evidence>
<keyword evidence="6" id="KW-0482">Metalloprotease</keyword>
<dbReference type="CDD" id="cd11375">
    <property type="entry name" value="Peptidase_M54"/>
    <property type="match status" value="1"/>
</dbReference>
<evidence type="ECO:0000256" key="4">
    <source>
        <dbReference type="ARBA" id="ARBA00022801"/>
    </source>
</evidence>
<dbReference type="Pfam" id="PF07998">
    <property type="entry name" value="Peptidase_M54"/>
    <property type="match status" value="1"/>
</dbReference>
<evidence type="ECO:0000256" key="1">
    <source>
        <dbReference type="ARBA" id="ARBA00001947"/>
    </source>
</evidence>
<dbReference type="PANTHER" id="PTHR15910">
    <property type="entry name" value="ARCHAEMETZINCIN"/>
    <property type="match status" value="1"/>
</dbReference>
<dbReference type="GO" id="GO:0008270">
    <property type="term" value="F:zinc ion binding"/>
    <property type="evidence" value="ECO:0007669"/>
    <property type="project" value="InterPro"/>
</dbReference>
<keyword evidence="5" id="KW-0862">Zinc</keyword>
<keyword evidence="3" id="KW-0479">Metal-binding</keyword>
<evidence type="ECO:0000256" key="2">
    <source>
        <dbReference type="ARBA" id="ARBA00022670"/>
    </source>
</evidence>
<protein>
    <submittedName>
        <fullName evidence="7">Putative Archaemetzincin</fullName>
        <ecNumber evidence="7">3.4.-.-</ecNumber>
    </submittedName>
</protein>
<keyword evidence="4 7" id="KW-0378">Hydrolase</keyword>
<dbReference type="EMBL" id="UPXX01000018">
    <property type="protein sequence ID" value="VBB43363.1"/>
    <property type="molecule type" value="Genomic_DNA"/>
</dbReference>
<keyword evidence="2" id="KW-0645">Protease</keyword>
<sequence>MLPIGKVPETACSAVAAHVRSVLGLEAGVLAPLAEPRYAFDRNRMQYNAATILRTLEGMPLPGCTKIVAVLNVDLFVPVFTHVFGEAREGGPCALVSLYRLGQDLHPERPPGPQILDRLLKVALHEAAHLFDLVHCFDDQCLMHFSMDLEALDRLPLSFCPTCKALLK</sequence>
<evidence type="ECO:0000256" key="5">
    <source>
        <dbReference type="ARBA" id="ARBA00022833"/>
    </source>
</evidence>
<evidence type="ECO:0000256" key="3">
    <source>
        <dbReference type="ARBA" id="ARBA00022723"/>
    </source>
</evidence>
<dbReference type="PANTHER" id="PTHR15910:SF1">
    <property type="entry name" value="ARCHAEMETZINCIN-2"/>
    <property type="match status" value="1"/>
</dbReference>